<dbReference type="RefSeq" id="WP_073436073.1">
    <property type="nucleotide sequence ID" value="NZ_BJXU01000085.1"/>
</dbReference>
<dbReference type="SUPFAM" id="SSF53850">
    <property type="entry name" value="Periplasmic binding protein-like II"/>
    <property type="match status" value="1"/>
</dbReference>
<accession>A0A1M7J1N0</accession>
<gene>
    <name evidence="6" type="ORF">HCU01_22080</name>
    <name evidence="7" type="ORF">SAMN05660971_03051</name>
</gene>
<dbReference type="GO" id="GO:0005829">
    <property type="term" value="C:cytosol"/>
    <property type="evidence" value="ECO:0007669"/>
    <property type="project" value="TreeGrafter"/>
</dbReference>
<evidence type="ECO:0000313" key="7">
    <source>
        <dbReference type="EMBL" id="SHM46347.1"/>
    </source>
</evidence>
<dbReference type="PANTHER" id="PTHR30419:SF8">
    <property type="entry name" value="NITROGEN ASSIMILATION TRANSCRIPTIONAL ACTIVATOR-RELATED"/>
    <property type="match status" value="1"/>
</dbReference>
<dbReference type="Pfam" id="PF03466">
    <property type="entry name" value="LysR_substrate"/>
    <property type="match status" value="1"/>
</dbReference>
<dbReference type="InterPro" id="IPR050950">
    <property type="entry name" value="HTH-type_LysR_regulators"/>
</dbReference>
<dbReference type="SUPFAM" id="SSF46785">
    <property type="entry name" value="Winged helix' DNA-binding domain"/>
    <property type="match status" value="1"/>
</dbReference>
<dbReference type="GO" id="GO:0003677">
    <property type="term" value="F:DNA binding"/>
    <property type="evidence" value="ECO:0007669"/>
    <property type="project" value="UniProtKB-KW"/>
</dbReference>
<evidence type="ECO:0000256" key="4">
    <source>
        <dbReference type="ARBA" id="ARBA00023163"/>
    </source>
</evidence>
<reference evidence="6 9" key="2">
    <citation type="submission" date="2019-07" db="EMBL/GenBank/DDBJ databases">
        <title>Whole genome shotgun sequence of Halomonas cupida NBRC 102219.</title>
        <authorList>
            <person name="Hosoyama A."/>
            <person name="Uohara A."/>
            <person name="Ohji S."/>
            <person name="Ichikawa N."/>
        </authorList>
    </citation>
    <scope>NUCLEOTIDE SEQUENCE [LARGE SCALE GENOMIC DNA]</scope>
    <source>
        <strain evidence="6 9">NBRC 102219</strain>
    </source>
</reference>
<dbReference type="AlphaFoldDB" id="A0A1M7J1N0"/>
<evidence type="ECO:0000256" key="3">
    <source>
        <dbReference type="ARBA" id="ARBA00023125"/>
    </source>
</evidence>
<evidence type="ECO:0000313" key="8">
    <source>
        <dbReference type="Proteomes" id="UP000184123"/>
    </source>
</evidence>
<dbReference type="PROSITE" id="PS50931">
    <property type="entry name" value="HTH_LYSR"/>
    <property type="match status" value="1"/>
</dbReference>
<dbReference type="OrthoDB" id="8524600at2"/>
<dbReference type="InterPro" id="IPR000847">
    <property type="entry name" value="LysR_HTH_N"/>
</dbReference>
<name>A0A1M7J1N0_9GAMM</name>
<dbReference type="PANTHER" id="PTHR30419">
    <property type="entry name" value="HTH-TYPE TRANSCRIPTIONAL REGULATOR YBHD"/>
    <property type="match status" value="1"/>
</dbReference>
<dbReference type="Proteomes" id="UP000184123">
    <property type="component" value="Unassembled WGS sequence"/>
</dbReference>
<protein>
    <submittedName>
        <fullName evidence="7">DNA-binding transcriptional regulator, LysR family</fullName>
    </submittedName>
    <submittedName>
        <fullName evidence="6">LysR family transcriptional regulator</fullName>
    </submittedName>
</protein>
<dbReference type="InterPro" id="IPR005119">
    <property type="entry name" value="LysR_subst-bd"/>
</dbReference>
<dbReference type="Gene3D" id="1.10.10.10">
    <property type="entry name" value="Winged helix-like DNA-binding domain superfamily/Winged helix DNA-binding domain"/>
    <property type="match status" value="1"/>
</dbReference>
<dbReference type="GO" id="GO:0003700">
    <property type="term" value="F:DNA-binding transcription factor activity"/>
    <property type="evidence" value="ECO:0007669"/>
    <property type="project" value="InterPro"/>
</dbReference>
<feature type="domain" description="HTH lysR-type" evidence="5">
    <location>
        <begin position="1"/>
        <end position="58"/>
    </location>
</feature>
<keyword evidence="3 7" id="KW-0238">DNA-binding</keyword>
<comment type="similarity">
    <text evidence="1">Belongs to the LysR transcriptional regulatory family.</text>
</comment>
<evidence type="ECO:0000256" key="2">
    <source>
        <dbReference type="ARBA" id="ARBA00023015"/>
    </source>
</evidence>
<dbReference type="InterPro" id="IPR036390">
    <property type="entry name" value="WH_DNA-bd_sf"/>
</dbReference>
<evidence type="ECO:0000313" key="6">
    <source>
        <dbReference type="EMBL" id="GEN24259.1"/>
    </source>
</evidence>
<keyword evidence="2" id="KW-0805">Transcription regulation</keyword>
<keyword evidence="4" id="KW-0804">Transcription</keyword>
<dbReference type="Pfam" id="PF00126">
    <property type="entry name" value="HTH_1"/>
    <property type="match status" value="1"/>
</dbReference>
<dbReference type="PRINTS" id="PR00039">
    <property type="entry name" value="HTHLYSR"/>
</dbReference>
<dbReference type="EMBL" id="BJXU01000085">
    <property type="protein sequence ID" value="GEN24259.1"/>
    <property type="molecule type" value="Genomic_DNA"/>
</dbReference>
<dbReference type="InterPro" id="IPR036388">
    <property type="entry name" value="WH-like_DNA-bd_sf"/>
</dbReference>
<dbReference type="Gene3D" id="3.40.190.290">
    <property type="match status" value="1"/>
</dbReference>
<proteinExistence type="inferred from homology"/>
<dbReference type="EMBL" id="FRCA01000008">
    <property type="protein sequence ID" value="SHM46347.1"/>
    <property type="molecule type" value="Genomic_DNA"/>
</dbReference>
<evidence type="ECO:0000259" key="5">
    <source>
        <dbReference type="PROSITE" id="PS50931"/>
    </source>
</evidence>
<organism evidence="7 8">
    <name type="scientific">Halomonas cupida</name>
    <dbReference type="NCBI Taxonomy" id="44933"/>
    <lineage>
        <taxon>Bacteria</taxon>
        <taxon>Pseudomonadati</taxon>
        <taxon>Pseudomonadota</taxon>
        <taxon>Gammaproteobacteria</taxon>
        <taxon>Oceanospirillales</taxon>
        <taxon>Halomonadaceae</taxon>
        <taxon>Halomonas</taxon>
    </lineage>
</organism>
<evidence type="ECO:0000256" key="1">
    <source>
        <dbReference type="ARBA" id="ARBA00009437"/>
    </source>
</evidence>
<evidence type="ECO:0000313" key="9">
    <source>
        <dbReference type="Proteomes" id="UP000321726"/>
    </source>
</evidence>
<sequence>MNERDLRYFSAIVRYSSMRRAAERLHISQPALTKCIGRLEEQLHARLFERKGRQVVLTPIGEVMARRCKLILQHIDEAKREIGEYAEGVQGHIRLGVAATLTEFLLPNALSELLEQAPGVTLSLTVGMSDVLREGLLRDELDIVLSPVVAGEDFDCIPIVEDEVVVVASRDHPLARSVPTLEQLNDYQWILPSGNMATRRWLEQTFADHGLPSPRAQIEVSSLALMPRLIASTHLLSFLSRRNLHSPPFSDSLVELSFRETTLHRHFGIMTRHDGYLSPACLSLMTLLKDRGKQLYRGD</sequence>
<dbReference type="Proteomes" id="UP000321726">
    <property type="component" value="Unassembled WGS sequence"/>
</dbReference>
<keyword evidence="9" id="KW-1185">Reference proteome</keyword>
<dbReference type="FunFam" id="1.10.10.10:FF:000001">
    <property type="entry name" value="LysR family transcriptional regulator"/>
    <property type="match status" value="1"/>
</dbReference>
<dbReference type="STRING" id="44933.SAMN05660971_03051"/>
<reference evidence="7 8" key="1">
    <citation type="submission" date="2016-11" db="EMBL/GenBank/DDBJ databases">
        <authorList>
            <person name="Jaros S."/>
            <person name="Januszkiewicz K."/>
            <person name="Wedrychowicz H."/>
        </authorList>
    </citation>
    <scope>NUCLEOTIDE SEQUENCE [LARGE SCALE GENOMIC DNA]</scope>
    <source>
        <strain evidence="7 8">DSM 4740</strain>
    </source>
</reference>